<comment type="cofactor">
    <cofactor evidence="1">
        <name>pyridoxal 5'-phosphate</name>
        <dbReference type="ChEBI" id="CHEBI:597326"/>
    </cofactor>
</comment>
<dbReference type="SUPFAM" id="SSF53383">
    <property type="entry name" value="PLP-dependent transferases"/>
    <property type="match status" value="1"/>
</dbReference>
<dbReference type="Gene3D" id="3.40.640.10">
    <property type="entry name" value="Type I PLP-dependent aspartate aminotransferase-like (Major domain)"/>
    <property type="match status" value="1"/>
</dbReference>
<comment type="similarity">
    <text evidence="2 6">Belongs to the class-III pyridoxal-phosphate-dependent aminotransferase family.</text>
</comment>
<evidence type="ECO:0000256" key="6">
    <source>
        <dbReference type="RuleBase" id="RU003560"/>
    </source>
</evidence>
<dbReference type="FunFam" id="3.40.640.10:FF:000004">
    <property type="entry name" value="Acetylornithine aminotransferase"/>
    <property type="match status" value="1"/>
</dbReference>
<dbReference type="EMBL" id="AMZO01000009">
    <property type="protein sequence ID" value="ELR66242.1"/>
    <property type="molecule type" value="Genomic_DNA"/>
</dbReference>
<evidence type="ECO:0000256" key="3">
    <source>
        <dbReference type="ARBA" id="ARBA00022576"/>
    </source>
</evidence>
<dbReference type="PROSITE" id="PS00600">
    <property type="entry name" value="AA_TRANSFER_CLASS_3"/>
    <property type="match status" value="1"/>
</dbReference>
<organism evidence="7 8">
    <name type="scientific">Photobacterium marinum</name>
    <dbReference type="NCBI Taxonomy" id="1056511"/>
    <lineage>
        <taxon>Bacteria</taxon>
        <taxon>Pseudomonadati</taxon>
        <taxon>Pseudomonadota</taxon>
        <taxon>Gammaproteobacteria</taxon>
        <taxon>Vibrionales</taxon>
        <taxon>Vibrionaceae</taxon>
        <taxon>Photobacterium</taxon>
    </lineage>
</organism>
<evidence type="ECO:0000256" key="2">
    <source>
        <dbReference type="ARBA" id="ARBA00008954"/>
    </source>
</evidence>
<name>L8JFR3_9GAMM</name>
<keyword evidence="8" id="KW-1185">Reference proteome</keyword>
<dbReference type="GO" id="GO:0030170">
    <property type="term" value="F:pyridoxal phosphate binding"/>
    <property type="evidence" value="ECO:0007669"/>
    <property type="project" value="InterPro"/>
</dbReference>
<evidence type="ECO:0000313" key="8">
    <source>
        <dbReference type="Proteomes" id="UP000011134"/>
    </source>
</evidence>
<dbReference type="PANTHER" id="PTHR43552:SF1">
    <property type="entry name" value="DIAMINOBUTYRATE--2-OXOGLUTARATE AMINOTRANSFERASE"/>
    <property type="match status" value="1"/>
</dbReference>
<evidence type="ECO:0000256" key="5">
    <source>
        <dbReference type="ARBA" id="ARBA00022898"/>
    </source>
</evidence>
<evidence type="ECO:0000256" key="4">
    <source>
        <dbReference type="ARBA" id="ARBA00022679"/>
    </source>
</evidence>
<keyword evidence="3 7" id="KW-0032">Aminotransferase</keyword>
<keyword evidence="4 7" id="KW-0808">Transferase</keyword>
<evidence type="ECO:0000313" key="7">
    <source>
        <dbReference type="EMBL" id="ELR66242.1"/>
    </source>
</evidence>
<protein>
    <submittedName>
        <fullName evidence="7">Siderophore biosynthesis diaminobutyrate--2-oxoglutarate aminotransferase</fullName>
    </submittedName>
</protein>
<dbReference type="PATRIC" id="fig|1056511.3.peg.1718"/>
<dbReference type="PANTHER" id="PTHR43552">
    <property type="entry name" value="DIAMINOBUTYRATE--2-OXOGLUTARATE AMINOTRANSFERASE"/>
    <property type="match status" value="1"/>
</dbReference>
<dbReference type="InterPro" id="IPR049704">
    <property type="entry name" value="Aminotrans_3_PPA_site"/>
</dbReference>
<dbReference type="NCBIfam" id="TIGR00709">
    <property type="entry name" value="dat"/>
    <property type="match status" value="1"/>
</dbReference>
<dbReference type="GO" id="GO:0008483">
    <property type="term" value="F:transaminase activity"/>
    <property type="evidence" value="ECO:0007669"/>
    <property type="project" value="UniProtKB-KW"/>
</dbReference>
<dbReference type="InterPro" id="IPR005814">
    <property type="entry name" value="Aminotrans_3"/>
</dbReference>
<accession>L8JFR3</accession>
<comment type="caution">
    <text evidence="7">The sequence shown here is derived from an EMBL/GenBank/DDBJ whole genome shotgun (WGS) entry which is preliminary data.</text>
</comment>
<dbReference type="InterPro" id="IPR015422">
    <property type="entry name" value="PyrdxlP-dep_Trfase_small"/>
</dbReference>
<dbReference type="InterPro" id="IPR015421">
    <property type="entry name" value="PyrdxlP-dep_Trfase_major"/>
</dbReference>
<sequence length="447" mass="49112">MDANCSTETTNDLLRQYEIESNARTYSRVVCSNITAGTGSVISDNEENYFIDCLAGAGTLALGHNHPAVIKDLKEFLNSGQILHGLDFVTPIKRRFSETVLSLFPSKWRDELKMHYCGPSGADATEAAIKLFKTATGRRSVIAFHGAYHGMTNGSMSLTGNTAIKEPVPNLMPDVHFLPFPYQYRSPYGVDSESTIDVSLHHIRSTLSDPNSGITKPAAVIVEAIQGEGGCIPAPARWLKGLSKICKDLDIPLILDEIQSGIGRTGDMFAFEESGIQPDAILISKAVGGGLPMSLVVYNRKYDSWAPGAHTGTFRGNQLAMVAGCTTLDIIKGETFLKKCREKGMLFKNLLYDLQSQYKCIGDVRGRGLMLGIELVYPYEANELGDYLPDGNLAKRIKKYCFDHGLIIETGGRDDSVIRFLPPLNIKREEIIEAVRTLEDALHNEQN</sequence>
<dbReference type="Gene3D" id="3.90.1150.10">
    <property type="entry name" value="Aspartate Aminotransferase, domain 1"/>
    <property type="match status" value="1"/>
</dbReference>
<dbReference type="AlphaFoldDB" id="L8JFR3"/>
<dbReference type="Proteomes" id="UP000011134">
    <property type="component" value="Unassembled WGS sequence"/>
</dbReference>
<proteinExistence type="inferred from homology"/>
<dbReference type="PIRSF" id="PIRSF000521">
    <property type="entry name" value="Transaminase_4ab_Lys_Orn"/>
    <property type="match status" value="1"/>
</dbReference>
<reference evidence="7 8" key="1">
    <citation type="submission" date="2012-12" db="EMBL/GenBank/DDBJ databases">
        <title>Genome Assembly of Photobacterium sp. AK15.</title>
        <authorList>
            <person name="Khatri I."/>
            <person name="Vaidya B."/>
            <person name="Srinivas T.N.R."/>
            <person name="Subramanian S."/>
            <person name="Pinnaka A."/>
        </authorList>
    </citation>
    <scope>NUCLEOTIDE SEQUENCE [LARGE SCALE GENOMIC DNA]</scope>
    <source>
        <strain evidence="7 8">AK15</strain>
    </source>
</reference>
<dbReference type="CDD" id="cd00610">
    <property type="entry name" value="OAT_like"/>
    <property type="match status" value="1"/>
</dbReference>
<dbReference type="OrthoDB" id="9801052at2"/>
<evidence type="ECO:0000256" key="1">
    <source>
        <dbReference type="ARBA" id="ARBA00001933"/>
    </source>
</evidence>
<dbReference type="Pfam" id="PF00202">
    <property type="entry name" value="Aminotran_3"/>
    <property type="match status" value="1"/>
</dbReference>
<gene>
    <name evidence="7" type="ORF">C942_04904</name>
</gene>
<keyword evidence="5 6" id="KW-0663">Pyridoxal phosphate</keyword>
<dbReference type="RefSeq" id="WP_007464578.1">
    <property type="nucleotide sequence ID" value="NZ_AMZO01000009.1"/>
</dbReference>
<dbReference type="InterPro" id="IPR004637">
    <property type="entry name" value="Dat"/>
</dbReference>
<dbReference type="InterPro" id="IPR015424">
    <property type="entry name" value="PyrdxlP-dep_Trfase"/>
</dbReference>